<comment type="caution">
    <text evidence="2">The sequence shown here is derived from an EMBL/GenBank/DDBJ whole genome shotgun (WGS) entry which is preliminary data.</text>
</comment>
<keyword evidence="2" id="KW-0482">Metalloprotease</keyword>
<evidence type="ECO:0000313" key="3">
    <source>
        <dbReference type="Proteomes" id="UP000384372"/>
    </source>
</evidence>
<keyword evidence="1" id="KW-1133">Transmembrane helix</keyword>
<feature type="transmembrane region" description="Helical" evidence="1">
    <location>
        <begin position="169"/>
        <end position="188"/>
    </location>
</feature>
<dbReference type="GO" id="GO:0008237">
    <property type="term" value="F:metallopeptidase activity"/>
    <property type="evidence" value="ECO:0007669"/>
    <property type="project" value="UniProtKB-KW"/>
</dbReference>
<proteinExistence type="predicted"/>
<keyword evidence="1" id="KW-0472">Membrane</keyword>
<dbReference type="AlphaFoldDB" id="A0A6A7W9Q3"/>
<feature type="transmembrane region" description="Helical" evidence="1">
    <location>
        <begin position="114"/>
        <end position="130"/>
    </location>
</feature>
<feature type="transmembrane region" description="Helical" evidence="1">
    <location>
        <begin position="44"/>
        <end position="68"/>
    </location>
</feature>
<dbReference type="Proteomes" id="UP000384372">
    <property type="component" value="Unassembled WGS sequence"/>
</dbReference>
<dbReference type="EMBL" id="VZAD01000036">
    <property type="protein sequence ID" value="MQP11145.1"/>
    <property type="molecule type" value="Genomic_DNA"/>
</dbReference>
<feature type="transmembrane region" description="Helical" evidence="1">
    <location>
        <begin position="221"/>
        <end position="240"/>
    </location>
</feature>
<protein>
    <submittedName>
        <fullName evidence="2">CPBP family intramembrane metalloprotease</fullName>
    </submittedName>
</protein>
<feature type="transmembrane region" description="Helical" evidence="1">
    <location>
        <begin position="136"/>
        <end position="157"/>
    </location>
</feature>
<dbReference type="OrthoDB" id="1100456at2"/>
<accession>A0A6A7W9Q3</accession>
<organism evidence="2 3">
    <name type="scientific">Segatella copri</name>
    <dbReference type="NCBI Taxonomy" id="165179"/>
    <lineage>
        <taxon>Bacteria</taxon>
        <taxon>Pseudomonadati</taxon>
        <taxon>Bacteroidota</taxon>
        <taxon>Bacteroidia</taxon>
        <taxon>Bacteroidales</taxon>
        <taxon>Prevotellaceae</taxon>
        <taxon>Segatella</taxon>
    </lineage>
</organism>
<keyword evidence="3" id="KW-1185">Reference proteome</keyword>
<dbReference type="GO" id="GO:0006508">
    <property type="term" value="P:proteolysis"/>
    <property type="evidence" value="ECO:0007669"/>
    <property type="project" value="UniProtKB-KW"/>
</dbReference>
<evidence type="ECO:0000256" key="1">
    <source>
        <dbReference type="SAM" id="Phobius"/>
    </source>
</evidence>
<keyword evidence="2" id="KW-0378">Hydrolase</keyword>
<sequence>MESTIDYGKNNLMKLICKNMNIQMKLNLDINHYLSDKNKGEKPIVILIKGAVIYLILLIVSILVISYAHHIGWPHELKPKENMTKDTILMLIVIGPIIEETIHRLWLSFHKTEIIISVTCISFFILGELYHIDDKYIRILTKLAIAFVMGYLFYKIPQARYDSIKSNKYLYRSFIWFSILWFSLMHINNYNVEMYYLPYLIIACLPQFSAGILFTYFRLNLGIYASIFAHILLNGVTYILL</sequence>
<gene>
    <name evidence="2" type="ORF">F7D20_04020</name>
</gene>
<feature type="transmembrane region" description="Helical" evidence="1">
    <location>
        <begin position="88"/>
        <end position="107"/>
    </location>
</feature>
<evidence type="ECO:0000313" key="2">
    <source>
        <dbReference type="EMBL" id="MQP11145.1"/>
    </source>
</evidence>
<feature type="transmembrane region" description="Helical" evidence="1">
    <location>
        <begin position="194"/>
        <end position="214"/>
    </location>
</feature>
<reference evidence="2 3" key="1">
    <citation type="submission" date="2019-09" db="EMBL/GenBank/DDBJ databases">
        <title>Distinct polysaccharide growth profiles of human intestinal Prevotella copri isolates.</title>
        <authorList>
            <person name="Fehlner-Peach H."/>
            <person name="Magnabosco C."/>
            <person name="Raghavan V."/>
            <person name="Scher J.U."/>
            <person name="Tett A."/>
            <person name="Cox L.M."/>
            <person name="Gottsegen C."/>
            <person name="Watters A."/>
            <person name="Wiltshire- Gordon J.D."/>
            <person name="Segata N."/>
            <person name="Bonneau R."/>
            <person name="Littman D.R."/>
        </authorList>
    </citation>
    <scope>NUCLEOTIDE SEQUENCE [LARGE SCALE GENOMIC DNA]</scope>
    <source>
        <strain evidence="3">iAQ1173</strain>
    </source>
</reference>
<keyword evidence="2" id="KW-0645">Protease</keyword>
<name>A0A6A7W9Q3_9BACT</name>
<keyword evidence="1" id="KW-0812">Transmembrane</keyword>